<reference evidence="2" key="3">
    <citation type="submission" date="2025-09" db="UniProtKB">
        <authorList>
            <consortium name="Ensembl"/>
        </authorList>
    </citation>
    <scope>IDENTIFICATION</scope>
</reference>
<dbReference type="SUPFAM" id="SSF52047">
    <property type="entry name" value="RNI-like"/>
    <property type="match status" value="1"/>
</dbReference>
<accession>A0AAZ3QPE0</accession>
<dbReference type="Gene3D" id="3.80.10.10">
    <property type="entry name" value="Ribonuclease Inhibitor"/>
    <property type="match status" value="2"/>
</dbReference>
<reference evidence="3" key="1">
    <citation type="journal article" date="2018" name="PLoS ONE">
        <title>Chinook salmon (Oncorhynchus tshawytscha) genome and transcriptome.</title>
        <authorList>
            <person name="Christensen K.A."/>
            <person name="Leong J.S."/>
            <person name="Sakhrani D."/>
            <person name="Biagi C.A."/>
            <person name="Minkley D.R."/>
            <person name="Withler R.E."/>
            <person name="Rondeau E.B."/>
            <person name="Koop B.F."/>
            <person name="Devlin R.H."/>
        </authorList>
    </citation>
    <scope>NUCLEOTIDE SEQUENCE [LARGE SCALE GENOMIC DNA]</scope>
</reference>
<dbReference type="Pfam" id="PF00560">
    <property type="entry name" value="LRR_1"/>
    <property type="match status" value="1"/>
</dbReference>
<proteinExistence type="predicted"/>
<dbReference type="PANTHER" id="PTHR24114">
    <property type="entry name" value="LEUCINE RICH REPEAT FAMILY PROTEIN"/>
    <property type="match status" value="1"/>
</dbReference>
<dbReference type="PANTHER" id="PTHR24114:SF49">
    <property type="entry name" value="LEUCINE-RICH REPEAT-CONTAINING PROTEIN 74A"/>
    <property type="match status" value="1"/>
</dbReference>
<evidence type="ECO:0000313" key="3">
    <source>
        <dbReference type="Proteomes" id="UP000694402"/>
    </source>
</evidence>
<dbReference type="Gene3D" id="1.10.238.10">
    <property type="entry name" value="EF-hand"/>
    <property type="match status" value="1"/>
</dbReference>
<name>A0AAZ3QPE0_ONCTS</name>
<dbReference type="Pfam" id="PF13499">
    <property type="entry name" value="EF-hand_7"/>
    <property type="match status" value="1"/>
</dbReference>
<dbReference type="Ensembl" id="ENSOTST00005120312.1">
    <property type="protein sequence ID" value="ENSOTSP00005130751.1"/>
    <property type="gene ID" value="ENSOTSG00005013675.2"/>
</dbReference>
<dbReference type="Proteomes" id="UP000694402">
    <property type="component" value="Unassembled WGS sequence"/>
</dbReference>
<organism evidence="2 3">
    <name type="scientific">Oncorhynchus tshawytscha</name>
    <name type="common">Chinook salmon</name>
    <name type="synonym">Salmo tshawytscha</name>
    <dbReference type="NCBI Taxonomy" id="74940"/>
    <lineage>
        <taxon>Eukaryota</taxon>
        <taxon>Metazoa</taxon>
        <taxon>Chordata</taxon>
        <taxon>Craniata</taxon>
        <taxon>Vertebrata</taxon>
        <taxon>Euteleostomi</taxon>
        <taxon>Actinopterygii</taxon>
        <taxon>Neopterygii</taxon>
        <taxon>Teleostei</taxon>
        <taxon>Protacanthopterygii</taxon>
        <taxon>Salmoniformes</taxon>
        <taxon>Salmonidae</taxon>
        <taxon>Salmoninae</taxon>
        <taxon>Oncorhynchus</taxon>
    </lineage>
</organism>
<dbReference type="AlphaFoldDB" id="A0AAZ3QPE0"/>
<evidence type="ECO:0000313" key="2">
    <source>
        <dbReference type="Ensembl" id="ENSOTSP00005130751.1"/>
    </source>
</evidence>
<dbReference type="InterPro" id="IPR002048">
    <property type="entry name" value="EF_hand_dom"/>
</dbReference>
<reference evidence="2" key="2">
    <citation type="submission" date="2025-08" db="UniProtKB">
        <authorList>
            <consortium name="Ensembl"/>
        </authorList>
    </citation>
    <scope>IDENTIFICATION</scope>
</reference>
<feature type="domain" description="EF-hand" evidence="1">
    <location>
        <begin position="225"/>
        <end position="260"/>
    </location>
</feature>
<dbReference type="InterPro" id="IPR011992">
    <property type="entry name" value="EF-hand-dom_pair"/>
</dbReference>
<protein>
    <recommendedName>
        <fullName evidence="1">EF-hand domain-containing protein</fullName>
    </recommendedName>
</protein>
<sequence length="302" mass="34106">MSVLSLESLCLADNDSPSSAEDLDLEDKWDTDLEVDEVKKPSKDTSTAEIYLQACKLVGVVPVSYFLRNLGTSTMNLNHHGLGPPGGKALAIALVSNYRVKELDLSHNQFCGSGGEHLGQMLGRDLFTLYLTSLWLSSLMEYTGEALKFNNTLVYLDLNNNRITNEGVGMLCKGLEANDTLRALMVGLILSVFKDSARFEIGRTFERKKPVATALFISLKDYLDERKLRLWDFFRKIDKDGTMRVPVADFRKAVQQSNIPLDRYQIEELIQRLDRERTGMVDYRWAFIIRTNCQSGETIMGV</sequence>
<dbReference type="Pfam" id="PF13516">
    <property type="entry name" value="LRR_6"/>
    <property type="match status" value="1"/>
</dbReference>
<dbReference type="InterPro" id="IPR032675">
    <property type="entry name" value="LRR_dom_sf"/>
</dbReference>
<gene>
    <name evidence="2" type="primary">LRRC74A</name>
</gene>
<dbReference type="GeneTree" id="ENSGT00940000154297"/>
<evidence type="ECO:0000259" key="1">
    <source>
        <dbReference type="PROSITE" id="PS50222"/>
    </source>
</evidence>
<dbReference type="PROSITE" id="PS50222">
    <property type="entry name" value="EF_HAND_2"/>
    <property type="match status" value="1"/>
</dbReference>
<dbReference type="InterPro" id="IPR052394">
    <property type="entry name" value="LRR-containing"/>
</dbReference>
<dbReference type="GO" id="GO:0005509">
    <property type="term" value="F:calcium ion binding"/>
    <property type="evidence" value="ECO:0007669"/>
    <property type="project" value="InterPro"/>
</dbReference>
<keyword evidence="3" id="KW-1185">Reference proteome</keyword>
<dbReference type="InterPro" id="IPR001611">
    <property type="entry name" value="Leu-rich_rpt"/>
</dbReference>
<dbReference type="SUPFAM" id="SSF47473">
    <property type="entry name" value="EF-hand"/>
    <property type="match status" value="1"/>
</dbReference>
<dbReference type="SMART" id="SM00368">
    <property type="entry name" value="LRR_RI"/>
    <property type="match status" value="3"/>
</dbReference>